<gene>
    <name evidence="1" type="ORF">IHV77_10055</name>
</gene>
<name>A0ABX6UXQ2_9PAST</name>
<evidence type="ECO:0000313" key="2">
    <source>
        <dbReference type="Proteomes" id="UP000663069"/>
    </source>
</evidence>
<dbReference type="EMBL" id="CP063056">
    <property type="protein sequence ID" value="QPB42239.1"/>
    <property type="molecule type" value="Genomic_DNA"/>
</dbReference>
<dbReference type="Proteomes" id="UP000663069">
    <property type="component" value="Chromosome"/>
</dbReference>
<accession>A0ABX6UXQ2</accession>
<dbReference type="RefSeq" id="WP_194811821.1">
    <property type="nucleotide sequence ID" value="NZ_CP063056.1"/>
</dbReference>
<sequence length="302" mass="34465">MDKYGIHLFGKNFSMTDEKLLVTVLDIDVSGQLTQGWWDLPNTEILNTNDYSEDEVLVFANRNFIKYFDGIRTASWGGTKHKGVFNYHRPVIRKKGNHFQIRIVSNIERYFLDSGTGYKTPWEGVKLKDVLYYGLRDKANLQNARLRLKIVVPLKKIDNIPEYGIAVYDENGNCKYCNSTDGYARQIRIHHTGISSFSSNKFDTNEINDYYSRALTTKLNANEYVLMTPLGYFDSCYQYAGGRGHFMSGEILPAIAEDGTVSVTAFTEFSVIPKQKRAFPSQASDEYTNDSIINPILLIAEF</sequence>
<organism evidence="1 2">
    <name type="scientific">Rodentibacter haemolyticus</name>
    <dbReference type="NCBI Taxonomy" id="2778911"/>
    <lineage>
        <taxon>Bacteria</taxon>
        <taxon>Pseudomonadati</taxon>
        <taxon>Pseudomonadota</taxon>
        <taxon>Gammaproteobacteria</taxon>
        <taxon>Pasteurellales</taxon>
        <taxon>Pasteurellaceae</taxon>
        <taxon>Rodentibacter</taxon>
    </lineage>
</organism>
<reference evidence="1 2" key="1">
    <citation type="submission" date="2020-10" db="EMBL/GenBank/DDBJ databases">
        <title>Genome Sequencing of Rodentibacter spp. strain DSM111151.</title>
        <authorList>
            <person name="Benga L."/>
            <person name="Lautwein T."/>
        </authorList>
    </citation>
    <scope>NUCLEOTIDE SEQUENCE [LARGE SCALE GENOMIC DNA]</scope>
    <source>
        <strain evidence="1 2">DSM 111151</strain>
    </source>
</reference>
<proteinExistence type="predicted"/>
<keyword evidence="2" id="KW-1185">Reference proteome</keyword>
<evidence type="ECO:0000313" key="1">
    <source>
        <dbReference type="EMBL" id="QPB42239.1"/>
    </source>
</evidence>
<protein>
    <submittedName>
        <fullName evidence="1">Uncharacterized protein</fullName>
    </submittedName>
</protein>